<proteinExistence type="predicted"/>
<dbReference type="AlphaFoldDB" id="A0A562QNV0"/>
<feature type="transmembrane region" description="Helical" evidence="1">
    <location>
        <begin position="51"/>
        <end position="71"/>
    </location>
</feature>
<feature type="transmembrane region" description="Helical" evidence="1">
    <location>
        <begin position="15"/>
        <end position="39"/>
    </location>
</feature>
<protein>
    <submittedName>
        <fullName evidence="2">Uncharacterized protein</fullName>
    </submittedName>
</protein>
<evidence type="ECO:0000256" key="1">
    <source>
        <dbReference type="SAM" id="Phobius"/>
    </source>
</evidence>
<dbReference type="EMBL" id="VLKY01000001">
    <property type="protein sequence ID" value="TWI58343.1"/>
    <property type="molecule type" value="Genomic_DNA"/>
</dbReference>
<sequence>MYIDLNELWHLLEQVIVWAAALLKLGLLFCAVGIVAGLMKWSVWWGKTLTVISLGIAAFLTLGLDFLGSLMT</sequence>
<dbReference type="OrthoDB" id="7024562at2"/>
<evidence type="ECO:0000313" key="3">
    <source>
        <dbReference type="Proteomes" id="UP000316905"/>
    </source>
</evidence>
<evidence type="ECO:0000313" key="2">
    <source>
        <dbReference type="EMBL" id="TWI58343.1"/>
    </source>
</evidence>
<comment type="caution">
    <text evidence="2">The sequence shown here is derived from an EMBL/GenBank/DDBJ whole genome shotgun (WGS) entry which is preliminary data.</text>
</comment>
<reference evidence="2 3" key="1">
    <citation type="journal article" date="2015" name="Stand. Genomic Sci.">
        <title>Genomic Encyclopedia of Bacterial and Archaeal Type Strains, Phase III: the genomes of soil and plant-associated and newly described type strains.</title>
        <authorList>
            <person name="Whitman W.B."/>
            <person name="Woyke T."/>
            <person name="Klenk H.P."/>
            <person name="Zhou Y."/>
            <person name="Lilburn T.G."/>
            <person name="Beck B.J."/>
            <person name="De Vos P."/>
            <person name="Vandamme P."/>
            <person name="Eisen J.A."/>
            <person name="Garrity G."/>
            <person name="Hugenholtz P."/>
            <person name="Kyrpides N.C."/>
        </authorList>
    </citation>
    <scope>NUCLEOTIDE SEQUENCE [LARGE SCALE GENOMIC DNA]</scope>
    <source>
        <strain evidence="2 3">CGMCC 1.6858</strain>
    </source>
</reference>
<accession>A0A562QNV0</accession>
<keyword evidence="1" id="KW-0812">Transmembrane</keyword>
<keyword evidence="1" id="KW-1133">Transmembrane helix</keyword>
<dbReference type="Proteomes" id="UP000316905">
    <property type="component" value="Unassembled WGS sequence"/>
</dbReference>
<keyword evidence="3" id="KW-1185">Reference proteome</keyword>
<name>A0A562QNV0_9PSED</name>
<keyword evidence="1" id="KW-0472">Membrane</keyword>
<organism evidence="2 3">
    <name type="scientific">Pseudomonas duriflava</name>
    <dbReference type="NCBI Taxonomy" id="459528"/>
    <lineage>
        <taxon>Bacteria</taxon>
        <taxon>Pseudomonadati</taxon>
        <taxon>Pseudomonadota</taxon>
        <taxon>Gammaproteobacteria</taxon>
        <taxon>Pseudomonadales</taxon>
        <taxon>Pseudomonadaceae</taxon>
        <taxon>Pseudomonas</taxon>
    </lineage>
</organism>
<gene>
    <name evidence="2" type="ORF">IQ22_00047</name>
</gene>